<gene>
    <name evidence="1" type="ORF">SteCoe_10890</name>
</gene>
<name>A0A1R2CEK1_9CILI</name>
<proteinExistence type="predicted"/>
<keyword evidence="2" id="KW-1185">Reference proteome</keyword>
<organism evidence="1 2">
    <name type="scientific">Stentor coeruleus</name>
    <dbReference type="NCBI Taxonomy" id="5963"/>
    <lineage>
        <taxon>Eukaryota</taxon>
        <taxon>Sar</taxon>
        <taxon>Alveolata</taxon>
        <taxon>Ciliophora</taxon>
        <taxon>Postciliodesmatophora</taxon>
        <taxon>Heterotrichea</taxon>
        <taxon>Heterotrichida</taxon>
        <taxon>Stentoridae</taxon>
        <taxon>Stentor</taxon>
    </lineage>
</organism>
<sequence length="82" mass="10378">MAWRDYNIMDWTWNANGKRYKISAPNDTKRKRFLTADITMEDESIIYKRRMQQYQYKIDREIALYKQQMHEIEYNKCCRRQW</sequence>
<accession>A0A1R2CEK1</accession>
<evidence type="ECO:0000313" key="1">
    <source>
        <dbReference type="EMBL" id="OMJ87385.1"/>
    </source>
</evidence>
<protein>
    <submittedName>
        <fullName evidence="1">Uncharacterized protein</fullName>
    </submittedName>
</protein>
<dbReference type="Proteomes" id="UP000187209">
    <property type="component" value="Unassembled WGS sequence"/>
</dbReference>
<comment type="caution">
    <text evidence="1">The sequence shown here is derived from an EMBL/GenBank/DDBJ whole genome shotgun (WGS) entry which is preliminary data.</text>
</comment>
<dbReference type="AlphaFoldDB" id="A0A1R2CEK1"/>
<reference evidence="1 2" key="1">
    <citation type="submission" date="2016-11" db="EMBL/GenBank/DDBJ databases">
        <title>The macronuclear genome of Stentor coeruleus: a giant cell with tiny introns.</title>
        <authorList>
            <person name="Slabodnick M."/>
            <person name="Ruby J.G."/>
            <person name="Reiff S.B."/>
            <person name="Swart E.C."/>
            <person name="Gosai S."/>
            <person name="Prabakaran S."/>
            <person name="Witkowska E."/>
            <person name="Larue G.E."/>
            <person name="Fisher S."/>
            <person name="Freeman R.M."/>
            <person name="Gunawardena J."/>
            <person name="Chu W."/>
            <person name="Stover N.A."/>
            <person name="Gregory B.D."/>
            <person name="Nowacki M."/>
            <person name="Derisi J."/>
            <person name="Roy S.W."/>
            <person name="Marshall W.F."/>
            <person name="Sood P."/>
        </authorList>
    </citation>
    <scope>NUCLEOTIDE SEQUENCE [LARGE SCALE GENOMIC DNA]</scope>
    <source>
        <strain evidence="1">WM001</strain>
    </source>
</reference>
<evidence type="ECO:0000313" key="2">
    <source>
        <dbReference type="Proteomes" id="UP000187209"/>
    </source>
</evidence>
<dbReference type="EMBL" id="MPUH01000178">
    <property type="protein sequence ID" value="OMJ87385.1"/>
    <property type="molecule type" value="Genomic_DNA"/>
</dbReference>